<dbReference type="CDD" id="cd06782">
    <property type="entry name" value="cpPDZ_CPP-like"/>
    <property type="match status" value="1"/>
</dbReference>
<evidence type="ECO:0000313" key="7">
    <source>
        <dbReference type="EMBL" id="KPK67844.1"/>
    </source>
</evidence>
<dbReference type="PROSITE" id="PS50106">
    <property type="entry name" value="PDZ"/>
    <property type="match status" value="1"/>
</dbReference>
<dbReference type="EMBL" id="LJUI01000104">
    <property type="protein sequence ID" value="KPK67844.1"/>
    <property type="molecule type" value="Genomic_DNA"/>
</dbReference>
<evidence type="ECO:0000256" key="3">
    <source>
        <dbReference type="ARBA" id="ARBA00022801"/>
    </source>
</evidence>
<evidence type="ECO:0000256" key="5">
    <source>
        <dbReference type="RuleBase" id="RU004404"/>
    </source>
</evidence>
<protein>
    <recommendedName>
        <fullName evidence="6">PDZ domain-containing protein</fullName>
    </recommendedName>
</protein>
<dbReference type="InterPro" id="IPR001478">
    <property type="entry name" value="PDZ"/>
</dbReference>
<dbReference type="PATRIC" id="fig|1703774.3.peg.868"/>
<dbReference type="PANTHER" id="PTHR32060">
    <property type="entry name" value="TAIL-SPECIFIC PROTEASE"/>
    <property type="match status" value="1"/>
</dbReference>
<dbReference type="Proteomes" id="UP000051717">
    <property type="component" value="Unassembled WGS sequence"/>
</dbReference>
<comment type="caution">
    <text evidence="7">The sequence shown here is derived from an EMBL/GenBank/DDBJ whole genome shotgun (WGS) entry which is preliminary data.</text>
</comment>
<dbReference type="InterPro" id="IPR029045">
    <property type="entry name" value="ClpP/crotonase-like_dom_sf"/>
</dbReference>
<dbReference type="SUPFAM" id="SSF50156">
    <property type="entry name" value="PDZ domain-like"/>
    <property type="match status" value="1"/>
</dbReference>
<dbReference type="Pfam" id="PF17820">
    <property type="entry name" value="PDZ_6"/>
    <property type="match status" value="1"/>
</dbReference>
<dbReference type="AlphaFoldDB" id="A0A0S8G6E7"/>
<comment type="similarity">
    <text evidence="1 5">Belongs to the peptidase S41A family.</text>
</comment>
<organism evidence="7 8">
    <name type="scientific">candidate division TA06 bacterium SM23_40</name>
    <dbReference type="NCBI Taxonomy" id="1703774"/>
    <lineage>
        <taxon>Bacteria</taxon>
        <taxon>Bacteria division TA06</taxon>
    </lineage>
</organism>
<dbReference type="GO" id="GO:0007165">
    <property type="term" value="P:signal transduction"/>
    <property type="evidence" value="ECO:0007669"/>
    <property type="project" value="TreeGrafter"/>
</dbReference>
<keyword evidence="4 5" id="KW-0720">Serine protease</keyword>
<accession>A0A0S8G6E7</accession>
<dbReference type="CDD" id="cd07560">
    <property type="entry name" value="Peptidase_S41_CPP"/>
    <property type="match status" value="1"/>
</dbReference>
<dbReference type="NCBIfam" id="TIGR00225">
    <property type="entry name" value="prc"/>
    <property type="match status" value="1"/>
</dbReference>
<dbReference type="Gene3D" id="3.30.750.44">
    <property type="match status" value="1"/>
</dbReference>
<dbReference type="Pfam" id="PF03572">
    <property type="entry name" value="Peptidase_S41"/>
    <property type="match status" value="1"/>
</dbReference>
<gene>
    <name evidence="7" type="ORF">AMJ82_09750</name>
</gene>
<dbReference type="SUPFAM" id="SSF52096">
    <property type="entry name" value="ClpP/crotonase"/>
    <property type="match status" value="1"/>
</dbReference>
<keyword evidence="3 5" id="KW-0378">Hydrolase</keyword>
<dbReference type="GO" id="GO:0004175">
    <property type="term" value="F:endopeptidase activity"/>
    <property type="evidence" value="ECO:0007669"/>
    <property type="project" value="TreeGrafter"/>
</dbReference>
<dbReference type="FunFam" id="2.30.42.10:FF:000063">
    <property type="entry name" value="Peptidase, S41 family"/>
    <property type="match status" value="1"/>
</dbReference>
<evidence type="ECO:0000256" key="1">
    <source>
        <dbReference type="ARBA" id="ARBA00009179"/>
    </source>
</evidence>
<name>A0A0S8G6E7_UNCT6</name>
<dbReference type="GO" id="GO:0008236">
    <property type="term" value="F:serine-type peptidase activity"/>
    <property type="evidence" value="ECO:0007669"/>
    <property type="project" value="UniProtKB-KW"/>
</dbReference>
<dbReference type="InterPro" id="IPR005151">
    <property type="entry name" value="Tail-specific_protease"/>
</dbReference>
<proteinExistence type="inferred from homology"/>
<dbReference type="InterPro" id="IPR004447">
    <property type="entry name" value="Peptidase_S41A"/>
</dbReference>
<dbReference type="Gene3D" id="3.90.226.10">
    <property type="entry name" value="2-enoyl-CoA Hydratase, Chain A, domain 1"/>
    <property type="match status" value="1"/>
</dbReference>
<evidence type="ECO:0000256" key="2">
    <source>
        <dbReference type="ARBA" id="ARBA00022670"/>
    </source>
</evidence>
<dbReference type="Gene3D" id="2.30.42.10">
    <property type="match status" value="1"/>
</dbReference>
<reference evidence="7 8" key="1">
    <citation type="journal article" date="2015" name="Microbiome">
        <title>Genomic resolution of linkages in carbon, nitrogen, and sulfur cycling among widespread estuary sediment bacteria.</title>
        <authorList>
            <person name="Baker B.J."/>
            <person name="Lazar C.S."/>
            <person name="Teske A.P."/>
            <person name="Dick G.J."/>
        </authorList>
    </citation>
    <scope>NUCLEOTIDE SEQUENCE [LARGE SCALE GENOMIC DNA]</scope>
    <source>
        <strain evidence="7">SM23_40</strain>
    </source>
</reference>
<dbReference type="PANTHER" id="PTHR32060:SF30">
    <property type="entry name" value="CARBOXY-TERMINAL PROCESSING PROTEASE CTPA"/>
    <property type="match status" value="1"/>
</dbReference>
<dbReference type="InterPro" id="IPR036034">
    <property type="entry name" value="PDZ_sf"/>
</dbReference>
<dbReference type="GO" id="GO:0030288">
    <property type="term" value="C:outer membrane-bounded periplasmic space"/>
    <property type="evidence" value="ECO:0007669"/>
    <property type="project" value="TreeGrafter"/>
</dbReference>
<dbReference type="SMART" id="SM00228">
    <property type="entry name" value="PDZ"/>
    <property type="match status" value="1"/>
</dbReference>
<feature type="domain" description="PDZ" evidence="6">
    <location>
        <begin position="69"/>
        <end position="151"/>
    </location>
</feature>
<evidence type="ECO:0000256" key="4">
    <source>
        <dbReference type="ARBA" id="ARBA00022825"/>
    </source>
</evidence>
<keyword evidence="2 5" id="KW-0645">Protease</keyword>
<dbReference type="SMART" id="SM00245">
    <property type="entry name" value="TSPc"/>
    <property type="match status" value="1"/>
</dbReference>
<evidence type="ECO:0000259" key="6">
    <source>
        <dbReference type="PROSITE" id="PS50106"/>
    </source>
</evidence>
<dbReference type="InterPro" id="IPR041489">
    <property type="entry name" value="PDZ_6"/>
</dbReference>
<evidence type="ECO:0000313" key="8">
    <source>
        <dbReference type="Proteomes" id="UP000051717"/>
    </source>
</evidence>
<dbReference type="GO" id="GO:0006508">
    <property type="term" value="P:proteolysis"/>
    <property type="evidence" value="ECO:0007669"/>
    <property type="project" value="UniProtKB-KW"/>
</dbReference>
<sequence>MLLGWSLITPGHGARDEIYYDLTLFSEVLSNIKTKHVEQIDSRQLIRAAIAGMLDELDPHTQFLDPEEYRELQIGTEGSFGGLGITIGIRNDVLTVISPIEGTPAYSMGIQPGDQIIEIEGVSTDGLALRDAVRQLRGPAGTRVTITIRREGVDTPFDITITRATINIESVPYHAMLTADIGYARLATFSRQSSRELENAISELKAQGARGLVLDLRNNSGGMLRGAVDIADTFLDKDELIVSTKGRTRESNQKFMARSDSEYGDLLLAVVVNGGSASASEIVAGAIQDWDRGLVVGTRTFGKGSVQSVIPLSHESALKLTTAKYHTPSGRCIDDAERLSEEEDEGAAQAESIAVDTTETFHTVGGLERVVYGGGGITPDVIVRFPDLPMIVQDFLRHSAFFEFAVKYTAAHRDIDRGFRVDRGMVSEFKAFLAEKEYTFEESKFAEHLDLIKQEIERNIANDLWGTEGWYDVALKDDVQVQKAIELLSKVGDTGALLALAQSQIGSDD</sequence>